<dbReference type="AlphaFoldDB" id="A0A1I7V0E2"/>
<dbReference type="Proteomes" id="UP000095282">
    <property type="component" value="Unplaced"/>
</dbReference>
<reference evidence="3" key="1">
    <citation type="submission" date="2016-11" db="UniProtKB">
        <authorList>
            <consortium name="WormBaseParasite"/>
        </authorList>
    </citation>
    <scope>IDENTIFICATION</scope>
</reference>
<proteinExistence type="predicted"/>
<organism evidence="2 3">
    <name type="scientific">Caenorhabditis tropicalis</name>
    <dbReference type="NCBI Taxonomy" id="1561998"/>
    <lineage>
        <taxon>Eukaryota</taxon>
        <taxon>Metazoa</taxon>
        <taxon>Ecdysozoa</taxon>
        <taxon>Nematoda</taxon>
        <taxon>Chromadorea</taxon>
        <taxon>Rhabditida</taxon>
        <taxon>Rhabditina</taxon>
        <taxon>Rhabditomorpha</taxon>
        <taxon>Rhabditoidea</taxon>
        <taxon>Rhabditidae</taxon>
        <taxon>Peloderinae</taxon>
        <taxon>Caenorhabditis</taxon>
    </lineage>
</organism>
<accession>A0A1I7V0E2</accession>
<keyword evidence="2" id="KW-1185">Reference proteome</keyword>
<protein>
    <submittedName>
        <fullName evidence="3">Uncharacterized protein</fullName>
    </submittedName>
</protein>
<name>A0A1I7V0E2_9PELO</name>
<keyword evidence="1" id="KW-0175">Coiled coil</keyword>
<evidence type="ECO:0000256" key="1">
    <source>
        <dbReference type="SAM" id="Coils"/>
    </source>
</evidence>
<sequence>MDFVEEIDEKSLTENLNLNELTGELRDGITETYASMMKSLRKNQKKKIRNLKRKKNRLENRFLKELEEERMKLKMEEEEMRKSLEEALEKQVETSKELIEMNKREKENRVIVEMIFDIARNWTDIDFWFSQILGMQEVLKSVEENSDEKEHKKGNSAAMIRHRMKKKADLIQRLHDSNIELVEKVLDSLKETLDFVVFGIEETNRNGLSVFLNSMMNIQFLTLDSEQLIDSGINQMKETVFEIRELLFQLPLYQLRPRKSIRQYLWDQIDSFDQSHSICF</sequence>
<feature type="coiled-coil region" evidence="1">
    <location>
        <begin position="34"/>
        <end position="105"/>
    </location>
</feature>
<dbReference type="WBParaSite" id="Csp11.Scaffold630.g21146.t2">
    <property type="protein sequence ID" value="Csp11.Scaffold630.g21146.t2"/>
    <property type="gene ID" value="Csp11.Scaffold630.g21146"/>
</dbReference>
<evidence type="ECO:0000313" key="2">
    <source>
        <dbReference type="Proteomes" id="UP000095282"/>
    </source>
</evidence>
<evidence type="ECO:0000313" key="3">
    <source>
        <dbReference type="WBParaSite" id="Csp11.Scaffold630.g21146.t2"/>
    </source>
</evidence>